<dbReference type="AlphaFoldDB" id="W1NSS7"/>
<evidence type="ECO:0000313" key="1">
    <source>
        <dbReference type="EMBL" id="ERM98753.1"/>
    </source>
</evidence>
<accession>W1NSS7</accession>
<dbReference type="Gramene" id="ERM98753">
    <property type="protein sequence ID" value="ERM98753"/>
    <property type="gene ID" value="AMTR_s00082p00119610"/>
</dbReference>
<reference evidence="2" key="1">
    <citation type="journal article" date="2013" name="Science">
        <title>The Amborella genome and the evolution of flowering plants.</title>
        <authorList>
            <consortium name="Amborella Genome Project"/>
        </authorList>
    </citation>
    <scope>NUCLEOTIDE SEQUENCE [LARGE SCALE GENOMIC DNA]</scope>
</reference>
<gene>
    <name evidence="1" type="ORF">AMTR_s00082p00119610</name>
</gene>
<organism evidence="1 2">
    <name type="scientific">Amborella trichopoda</name>
    <dbReference type="NCBI Taxonomy" id="13333"/>
    <lineage>
        <taxon>Eukaryota</taxon>
        <taxon>Viridiplantae</taxon>
        <taxon>Streptophyta</taxon>
        <taxon>Embryophyta</taxon>
        <taxon>Tracheophyta</taxon>
        <taxon>Spermatophyta</taxon>
        <taxon>Magnoliopsida</taxon>
        <taxon>Amborellales</taxon>
        <taxon>Amborellaceae</taxon>
        <taxon>Amborella</taxon>
    </lineage>
</organism>
<proteinExistence type="predicted"/>
<sequence>MGGESAVEEKVREERKVEGCWWSLRKVAGCWSEVEQRQECEACGQQRREGASDGCDCWLQLLRRRLGGWLHS</sequence>
<keyword evidence="2" id="KW-1185">Reference proteome</keyword>
<dbReference type="EMBL" id="KI395277">
    <property type="protein sequence ID" value="ERM98753.1"/>
    <property type="molecule type" value="Genomic_DNA"/>
</dbReference>
<name>W1NSS7_AMBTC</name>
<dbReference type="Proteomes" id="UP000017836">
    <property type="component" value="Unassembled WGS sequence"/>
</dbReference>
<dbReference type="HOGENOM" id="CLU_2725587_0_0_1"/>
<evidence type="ECO:0000313" key="2">
    <source>
        <dbReference type="Proteomes" id="UP000017836"/>
    </source>
</evidence>
<protein>
    <submittedName>
        <fullName evidence="1">Uncharacterized protein</fullName>
    </submittedName>
</protein>